<gene>
    <name evidence="2" type="primary">P0014E04.16</name>
</gene>
<evidence type="ECO:0000313" key="2">
    <source>
        <dbReference type="EMBL" id="BAD88234.1"/>
    </source>
</evidence>
<protein>
    <submittedName>
        <fullName evidence="2">HGWP repeat containing protein-like</fullName>
    </submittedName>
</protein>
<feature type="region of interest" description="Disordered" evidence="1">
    <location>
        <begin position="259"/>
        <end position="300"/>
    </location>
</feature>
<feature type="region of interest" description="Disordered" evidence="1">
    <location>
        <begin position="160"/>
        <end position="212"/>
    </location>
</feature>
<sequence length="406" mass="42083">MEPRSPRRFPSSPAALSPSRRYIIVPRASLLRFRRSPLSLSVGIKPAPSSSLSAVAAELRFAAVVAPDLLPLRHPLLRLRRVLADLVRSSVSPADRRSAAVLVAPNRAAAFLRSGRRFRRPRRPGVSRGPPLRFPLPSPLSAAAPPRRWSPAAAIGARARRLPSAVPARPPSGAPRGCQVGPGRQPPAPAGAADAWDPRRRPASAACARSTVDREADAWAPLPWTRANEGYTSCGPVVEMSWQRVGALLLGAQSCLPVPEVPAMDDATDEGRRERSSSVSPRGGAGSLGRSTVPSLPWHTCARGGARARRQLHHREALMVAGGREMLPSGGGARDLGREMPVLGSGGQAGLALALAPAFSSNSSDTLDSGRGPYGLGPAVGGVSGGRRGGGSAAKTAGSEVGGGAV</sequence>
<dbReference type="Proteomes" id="UP000817658">
    <property type="component" value="Chromosome 1"/>
</dbReference>
<feature type="region of interest" description="Disordered" evidence="1">
    <location>
        <begin position="361"/>
        <end position="406"/>
    </location>
</feature>
<dbReference type="AlphaFoldDB" id="Q5JJX1"/>
<accession>Q5JJX1</accession>
<dbReference type="EMBL" id="AP004362">
    <property type="protein sequence ID" value="BAD88234.1"/>
    <property type="molecule type" value="Genomic_DNA"/>
</dbReference>
<feature type="region of interest" description="Disordered" evidence="1">
    <location>
        <begin position="120"/>
        <end position="147"/>
    </location>
</feature>
<name>Q5JJX1_ORYSJ</name>
<feature type="compositionally biased region" description="Gly residues" evidence="1">
    <location>
        <begin position="372"/>
        <end position="392"/>
    </location>
</feature>
<proteinExistence type="predicted"/>
<reference evidence="2" key="1">
    <citation type="journal article" date="2002" name="Nature">
        <title>The genome sequence and structure of rice chromosome 1.</title>
        <authorList>
            <person name="Sasaki T."/>
            <person name="Matsumoto T."/>
            <person name="Yamamoto K."/>
            <person name="Sakata K."/>
            <person name="Baba T."/>
            <person name="Katayose Y."/>
            <person name="Wu J."/>
            <person name="Niimura Y."/>
            <person name="Cheng Z."/>
            <person name="Nagamura Y."/>
            <person name="Antonio B.A."/>
            <person name="Kanamori H."/>
            <person name="Hosokawa S."/>
            <person name="Masukawa M."/>
            <person name="Arikawa K."/>
            <person name="Chiden Y."/>
            <person name="Hayashi M."/>
            <person name="Okamoto M."/>
            <person name="Ando T."/>
            <person name="Aoki H."/>
            <person name="Arita K."/>
            <person name="Hamada M."/>
            <person name="Harada C."/>
            <person name="Hijishita S."/>
            <person name="Honda M."/>
            <person name="Ichikawa Y."/>
            <person name="Idonuma A."/>
            <person name="Iijima M."/>
            <person name="Ikeda M."/>
            <person name="Ikeno M."/>
            <person name="Itoh S."/>
            <person name="Itoh T."/>
            <person name="Itoh Y."/>
            <person name="Itoh Y."/>
            <person name="Iwabuchi A."/>
            <person name="Kamiya K."/>
            <person name="Karasawa W."/>
            <person name="Katagiri S."/>
            <person name="Kikuta A."/>
            <person name="Kobayashi N."/>
            <person name="Kono I."/>
            <person name="Machita K."/>
            <person name="Maehara T."/>
            <person name="Mizuno H."/>
            <person name="Mizubayashi T."/>
            <person name="Mukai Y."/>
            <person name="Nagasaki H."/>
            <person name="Nakashima M."/>
            <person name="Nakama Y."/>
            <person name="Nakamichi Y."/>
            <person name="Nakamura M."/>
            <person name="Namiki N."/>
            <person name="Negishi M."/>
            <person name="Ohta I."/>
            <person name="Ono N."/>
            <person name="Saji S."/>
            <person name="Sakai K."/>
            <person name="Shibata M."/>
            <person name="Shimokawa T."/>
            <person name="Shomura A."/>
            <person name="Song J."/>
            <person name="Takazaki Y."/>
            <person name="Terasawa K."/>
            <person name="Tsuji K."/>
            <person name="Waki K."/>
            <person name="Yamagata H."/>
            <person name="Yamane H."/>
            <person name="Yoshiki S."/>
            <person name="Yoshihara R."/>
            <person name="Yukawa K."/>
            <person name="Zhong H."/>
            <person name="Iwama H."/>
            <person name="Endo T."/>
            <person name="Ito H."/>
            <person name="Hahn J.H."/>
            <person name="Kim H.I."/>
            <person name="Eun M.Y."/>
            <person name="Yano M."/>
            <person name="Jiang J."/>
            <person name="Gojobori T."/>
        </authorList>
    </citation>
    <scope>NUCLEOTIDE SEQUENCE [LARGE SCALE GENOMIC DNA]</scope>
</reference>
<evidence type="ECO:0000256" key="1">
    <source>
        <dbReference type="SAM" id="MobiDB-lite"/>
    </source>
</evidence>
<organism evidence="2">
    <name type="scientific">Oryza sativa subsp. japonica</name>
    <name type="common">Rice</name>
    <dbReference type="NCBI Taxonomy" id="39947"/>
    <lineage>
        <taxon>Eukaryota</taxon>
        <taxon>Viridiplantae</taxon>
        <taxon>Streptophyta</taxon>
        <taxon>Embryophyta</taxon>
        <taxon>Tracheophyta</taxon>
        <taxon>Spermatophyta</taxon>
        <taxon>Magnoliopsida</taxon>
        <taxon>Liliopsida</taxon>
        <taxon>Poales</taxon>
        <taxon>Poaceae</taxon>
        <taxon>BOP clade</taxon>
        <taxon>Oryzoideae</taxon>
        <taxon>Oryzeae</taxon>
        <taxon>Oryzinae</taxon>
        <taxon>Oryza</taxon>
        <taxon>Oryza sativa</taxon>
    </lineage>
</organism>